<dbReference type="Pfam" id="PF07369">
    <property type="entry name" value="DUF1488"/>
    <property type="match status" value="1"/>
</dbReference>
<dbReference type="EMBL" id="JAUYVI010000005">
    <property type="protein sequence ID" value="MDQ7249669.1"/>
    <property type="molecule type" value="Genomic_DNA"/>
</dbReference>
<keyword evidence="2" id="KW-1185">Reference proteome</keyword>
<gene>
    <name evidence="1" type="ORF">Q8A70_18415</name>
</gene>
<proteinExistence type="predicted"/>
<dbReference type="SUPFAM" id="SSF160272">
    <property type="entry name" value="Shew3726-like"/>
    <property type="match status" value="1"/>
</dbReference>
<comment type="caution">
    <text evidence="1">The sequence shown here is derived from an EMBL/GenBank/DDBJ whole genome shotgun (WGS) entry which is preliminary data.</text>
</comment>
<reference evidence="2" key="1">
    <citation type="submission" date="2023-08" db="EMBL/GenBank/DDBJ databases">
        <title>Rhodospirillaceae gen. nov., a novel taxon isolated from the Yangtze River Yuezi River estuary sludge.</title>
        <authorList>
            <person name="Ruan L."/>
        </authorList>
    </citation>
    <scope>NUCLEOTIDE SEQUENCE [LARGE SCALE GENOMIC DNA]</scope>
    <source>
        <strain evidence="2">R-7</strain>
    </source>
</reference>
<organism evidence="1 2">
    <name type="scientific">Dongia sedimenti</name>
    <dbReference type="NCBI Taxonomy" id="3064282"/>
    <lineage>
        <taxon>Bacteria</taxon>
        <taxon>Pseudomonadati</taxon>
        <taxon>Pseudomonadota</taxon>
        <taxon>Alphaproteobacteria</taxon>
        <taxon>Rhodospirillales</taxon>
        <taxon>Dongiaceae</taxon>
        <taxon>Dongia</taxon>
    </lineage>
</organism>
<sequence>MRFLGEAGIYLPDRDAIKFTALSGGDALDCYVTRSALEVIGCAAKDRPAALIARFQHNRALMELAATVKYQRSPAGSVIALEAEDLRDLSQDLTRRLAPSRPGKTFDMEG</sequence>
<name>A0ABU0YPL8_9PROT</name>
<accession>A0ABU0YPL8</accession>
<evidence type="ECO:0000313" key="1">
    <source>
        <dbReference type="EMBL" id="MDQ7249669.1"/>
    </source>
</evidence>
<protein>
    <submittedName>
        <fullName evidence="1">DUF1488 family protein</fullName>
    </submittedName>
</protein>
<dbReference type="Gene3D" id="3.30.160.140">
    <property type="entry name" value="Shew3726-like"/>
    <property type="match status" value="1"/>
</dbReference>
<dbReference type="Proteomes" id="UP001230156">
    <property type="component" value="Unassembled WGS sequence"/>
</dbReference>
<dbReference type="RefSeq" id="WP_379957865.1">
    <property type="nucleotide sequence ID" value="NZ_JAUYVI010000005.1"/>
</dbReference>
<evidence type="ECO:0000313" key="2">
    <source>
        <dbReference type="Proteomes" id="UP001230156"/>
    </source>
</evidence>
<dbReference type="InterPro" id="IPR036692">
    <property type="entry name" value="Shew3726-like_sf"/>
</dbReference>
<dbReference type="InterPro" id="IPR009962">
    <property type="entry name" value="DUF1488"/>
</dbReference>